<gene>
    <name evidence="2" type="ORF">JMJ77_013723</name>
    <name evidence="1" type="ORF">JMJ77_015432</name>
</gene>
<evidence type="ECO:0000313" key="1">
    <source>
        <dbReference type="EMBL" id="KAG7040334.1"/>
    </source>
</evidence>
<evidence type="ECO:0000313" key="2">
    <source>
        <dbReference type="EMBL" id="KAG7048073.1"/>
    </source>
</evidence>
<feature type="non-terminal residue" evidence="2">
    <location>
        <position position="1"/>
    </location>
</feature>
<proteinExistence type="predicted"/>
<comment type="caution">
    <text evidence="2">The sequence shown here is derived from an EMBL/GenBank/DDBJ whole genome shotgun (WGS) entry which is preliminary data.</text>
</comment>
<keyword evidence="3" id="KW-1185">Reference proteome</keyword>
<dbReference type="AlphaFoldDB" id="A0A9P7R3X0"/>
<dbReference type="EMBL" id="JAESDN010000042">
    <property type="protein sequence ID" value="KAG7040334.1"/>
    <property type="molecule type" value="Genomic_DNA"/>
</dbReference>
<protein>
    <submittedName>
        <fullName evidence="2">Uncharacterized protein</fullName>
    </submittedName>
</protein>
<accession>A0A9P7R3X0</accession>
<organism evidence="2 3">
    <name type="scientific">Colletotrichum scovillei</name>
    <dbReference type="NCBI Taxonomy" id="1209932"/>
    <lineage>
        <taxon>Eukaryota</taxon>
        <taxon>Fungi</taxon>
        <taxon>Dikarya</taxon>
        <taxon>Ascomycota</taxon>
        <taxon>Pezizomycotina</taxon>
        <taxon>Sordariomycetes</taxon>
        <taxon>Hypocreomycetidae</taxon>
        <taxon>Glomerellales</taxon>
        <taxon>Glomerellaceae</taxon>
        <taxon>Colletotrichum</taxon>
        <taxon>Colletotrichum acutatum species complex</taxon>
    </lineage>
</organism>
<evidence type="ECO:0000313" key="3">
    <source>
        <dbReference type="Proteomes" id="UP000699042"/>
    </source>
</evidence>
<dbReference type="EMBL" id="JAESDN010000006">
    <property type="protein sequence ID" value="KAG7048073.1"/>
    <property type="molecule type" value="Genomic_DNA"/>
</dbReference>
<reference evidence="2" key="1">
    <citation type="submission" date="2021-05" db="EMBL/GenBank/DDBJ databases">
        <title>Comparative genomics of three Colletotrichum scovillei strains and genetic complementation revealed genes involved fungal growth and virulence on chili pepper.</title>
        <authorList>
            <person name="Hsieh D.-K."/>
            <person name="Chuang S.-C."/>
            <person name="Chen C.-Y."/>
            <person name="Chao Y.-T."/>
            <person name="Lu M.-Y.J."/>
            <person name="Lee M.-H."/>
            <person name="Shih M.-C."/>
        </authorList>
    </citation>
    <scope>NUCLEOTIDE SEQUENCE</scope>
    <source>
        <strain evidence="2">Coll-153</strain>
    </source>
</reference>
<name>A0A9P7R3X0_9PEZI</name>
<sequence length="38" mass="4093">SGVTRARRFKSYGGATLGGSDLDGIAVQDRWLVVRLDV</sequence>
<dbReference type="Proteomes" id="UP000699042">
    <property type="component" value="Unassembled WGS sequence"/>
</dbReference>